<organism evidence="1 2">
    <name type="scientific">Chaetomium tenue</name>
    <dbReference type="NCBI Taxonomy" id="1854479"/>
    <lineage>
        <taxon>Eukaryota</taxon>
        <taxon>Fungi</taxon>
        <taxon>Dikarya</taxon>
        <taxon>Ascomycota</taxon>
        <taxon>Pezizomycotina</taxon>
        <taxon>Sordariomycetes</taxon>
        <taxon>Sordariomycetidae</taxon>
        <taxon>Sordariales</taxon>
        <taxon>Chaetomiaceae</taxon>
        <taxon>Chaetomium</taxon>
    </lineage>
</organism>
<dbReference type="Proteomes" id="UP000724584">
    <property type="component" value="Unassembled WGS sequence"/>
</dbReference>
<proteinExistence type="predicted"/>
<gene>
    <name evidence="1" type="ORF">F5144DRAFT_341048</name>
</gene>
<name>A0ACB7NXI4_9PEZI</name>
<accession>A0ACB7NXI4</accession>
<sequence length="359" mass="39496">MAIPWGTIKSLVIFFGPLLLPKAIGYYRRVRAAPRIHGLKVRDLPAPMVRSIAILIAVAAVFLLRTLPIFSPENIFKTTQSRLQIPADVLFNRLSALRPSNTLTAADLALRAKFASLESRLLYLQHGPSVVATCPFCTSDDPRSYLYYALPDLLAPHLFNLIIIALATSSLLIGRTHSASAARFRAPASLAAVAAAFLDLYWVATYNHTANARALRLGQLDTFFWTARITRYTLIAVIDYVLSMVLYLSATQRAFVSPPSAVDRVEAATRGVRAALGVANASGVLKNTVLRDEELRGRSMAYWAHEVQLMREMMEEREVVEGVNDALLNRLDMRGIERDAEGWAKAVMSAGAGKEEVVG</sequence>
<reference evidence="1 2" key="1">
    <citation type="journal article" date="2021" name="Nat. Commun.">
        <title>Genetic determinants of endophytism in the Arabidopsis root mycobiome.</title>
        <authorList>
            <person name="Mesny F."/>
            <person name="Miyauchi S."/>
            <person name="Thiergart T."/>
            <person name="Pickel B."/>
            <person name="Atanasova L."/>
            <person name="Karlsson M."/>
            <person name="Huettel B."/>
            <person name="Barry K.W."/>
            <person name="Haridas S."/>
            <person name="Chen C."/>
            <person name="Bauer D."/>
            <person name="Andreopoulos W."/>
            <person name="Pangilinan J."/>
            <person name="LaButti K."/>
            <person name="Riley R."/>
            <person name="Lipzen A."/>
            <person name="Clum A."/>
            <person name="Drula E."/>
            <person name="Henrissat B."/>
            <person name="Kohler A."/>
            <person name="Grigoriev I.V."/>
            <person name="Martin F.M."/>
            <person name="Hacquard S."/>
        </authorList>
    </citation>
    <scope>NUCLEOTIDE SEQUENCE [LARGE SCALE GENOMIC DNA]</scope>
    <source>
        <strain evidence="1 2">MPI-SDFR-AT-0079</strain>
    </source>
</reference>
<keyword evidence="2" id="KW-1185">Reference proteome</keyword>
<evidence type="ECO:0000313" key="1">
    <source>
        <dbReference type="EMBL" id="KAH6622824.1"/>
    </source>
</evidence>
<evidence type="ECO:0000313" key="2">
    <source>
        <dbReference type="Proteomes" id="UP000724584"/>
    </source>
</evidence>
<dbReference type="EMBL" id="JAGIZQ010000006">
    <property type="protein sequence ID" value="KAH6622824.1"/>
    <property type="molecule type" value="Genomic_DNA"/>
</dbReference>
<protein>
    <submittedName>
        <fullName evidence="1">Uncharacterized protein</fullName>
    </submittedName>
</protein>
<comment type="caution">
    <text evidence="1">The sequence shown here is derived from an EMBL/GenBank/DDBJ whole genome shotgun (WGS) entry which is preliminary data.</text>
</comment>